<evidence type="ECO:0000313" key="2">
    <source>
        <dbReference type="EMBL" id="PFG50590.1"/>
    </source>
</evidence>
<proteinExistence type="predicted"/>
<feature type="chain" id="PRO_5012405523" description="Sporulation and spore germination protein" evidence="1">
    <location>
        <begin position="23"/>
        <end position="167"/>
    </location>
</feature>
<sequence length="167" mass="16654">MNRATAIVLALAGAVTGLSATACGVQPTDVIPAGEAPDAHDSGRGSTQLTLYFRFDGQLAPVTRDQSDVITPSGALTTLFRGPDAAESAQGYYSALPVNAAPPSVNATANPVVVTLPYSMRVIPSSGLNQIACTTVAALSAAGDSPGTDGVRVVSTDGSTTITCGTS</sequence>
<dbReference type="Proteomes" id="UP000243542">
    <property type="component" value="Unassembled WGS sequence"/>
</dbReference>
<accession>A0A2A9FJ99</accession>
<gene>
    <name evidence="2" type="ORF">ATK36_5832</name>
</gene>
<reference evidence="2 3" key="1">
    <citation type="submission" date="2017-10" db="EMBL/GenBank/DDBJ databases">
        <title>Sequencing the genomes of 1000 actinobacteria strains.</title>
        <authorList>
            <person name="Klenk H.-P."/>
        </authorList>
    </citation>
    <scope>NUCLEOTIDE SEQUENCE [LARGE SCALE GENOMIC DNA]</scope>
    <source>
        <strain evidence="2 3">DSM 46092</strain>
    </source>
</reference>
<evidence type="ECO:0000256" key="1">
    <source>
        <dbReference type="SAM" id="SignalP"/>
    </source>
</evidence>
<keyword evidence="3" id="KW-1185">Reference proteome</keyword>
<dbReference type="EMBL" id="PDJK01000002">
    <property type="protein sequence ID" value="PFG50590.1"/>
    <property type="molecule type" value="Genomic_DNA"/>
</dbReference>
<comment type="caution">
    <text evidence="2">The sequence shown here is derived from an EMBL/GenBank/DDBJ whole genome shotgun (WGS) entry which is preliminary data.</text>
</comment>
<dbReference type="PROSITE" id="PS51257">
    <property type="entry name" value="PROKAR_LIPOPROTEIN"/>
    <property type="match status" value="1"/>
</dbReference>
<feature type="signal peptide" evidence="1">
    <location>
        <begin position="1"/>
        <end position="22"/>
    </location>
</feature>
<organism evidence="2 3">
    <name type="scientific">Amycolatopsis sulphurea</name>
    <dbReference type="NCBI Taxonomy" id="76022"/>
    <lineage>
        <taxon>Bacteria</taxon>
        <taxon>Bacillati</taxon>
        <taxon>Actinomycetota</taxon>
        <taxon>Actinomycetes</taxon>
        <taxon>Pseudonocardiales</taxon>
        <taxon>Pseudonocardiaceae</taxon>
        <taxon>Amycolatopsis</taxon>
    </lineage>
</organism>
<dbReference type="AlphaFoldDB" id="A0A2A9FJ99"/>
<keyword evidence="1" id="KW-0732">Signal</keyword>
<evidence type="ECO:0000313" key="3">
    <source>
        <dbReference type="Proteomes" id="UP000243542"/>
    </source>
</evidence>
<evidence type="ECO:0008006" key="4">
    <source>
        <dbReference type="Google" id="ProtNLM"/>
    </source>
</evidence>
<dbReference type="RefSeq" id="WP_098514282.1">
    <property type="nucleotide sequence ID" value="NZ_JBIAKZ010000003.1"/>
</dbReference>
<name>A0A2A9FJ99_9PSEU</name>
<protein>
    <recommendedName>
        <fullName evidence="4">Sporulation and spore germination protein</fullName>
    </recommendedName>
</protein>